<dbReference type="Pfam" id="PF00400">
    <property type="entry name" value="WD40"/>
    <property type="match status" value="14"/>
</dbReference>
<keyword evidence="2" id="KW-0677">Repeat</keyword>
<feature type="repeat" description="WD" evidence="3">
    <location>
        <begin position="1179"/>
        <end position="1220"/>
    </location>
</feature>
<dbReference type="PANTHER" id="PTHR22847">
    <property type="entry name" value="WD40 REPEAT PROTEIN"/>
    <property type="match status" value="1"/>
</dbReference>
<dbReference type="PANTHER" id="PTHR22847:SF637">
    <property type="entry name" value="WD REPEAT DOMAIN 5B"/>
    <property type="match status" value="1"/>
</dbReference>
<dbReference type="SUPFAM" id="SSF52540">
    <property type="entry name" value="P-loop containing nucleoside triphosphate hydrolases"/>
    <property type="match status" value="1"/>
</dbReference>
<dbReference type="PROSITE" id="PS50082">
    <property type="entry name" value="WD_REPEATS_2"/>
    <property type="match status" value="14"/>
</dbReference>
<dbReference type="EMBL" id="JACAZH010000045">
    <property type="protein sequence ID" value="KAF7334802.1"/>
    <property type="molecule type" value="Genomic_DNA"/>
</dbReference>
<dbReference type="InterPro" id="IPR020472">
    <property type="entry name" value="WD40_PAC1"/>
</dbReference>
<feature type="region of interest" description="Disordered" evidence="4">
    <location>
        <begin position="1"/>
        <end position="46"/>
    </location>
</feature>
<reference evidence="7" key="1">
    <citation type="submission" date="2020-05" db="EMBL/GenBank/DDBJ databases">
        <title>Mycena genomes resolve the evolution of fungal bioluminescence.</title>
        <authorList>
            <person name="Tsai I.J."/>
        </authorList>
    </citation>
    <scope>NUCLEOTIDE SEQUENCE</scope>
    <source>
        <strain evidence="7">160909Yilan</strain>
    </source>
</reference>
<sequence length="1521" mass="168126">MSNQQEFPMKKGDGKSGRKNLGQSGGESSEDDGEVGSSEILRASTEGDIKTSRKRKFCEKAKQIWRGLYKLIEAIEPIVPEPFDTPIKIFTAISDAAEARVSPKHLLQMLIFVHQKYFDNEEDLKDVMERLSSRLVEANRTLLRSDDYSIDVTASSKQLAELVVKEALEIHKIQCSSPTEKTLGQDDIAQKINKCLDRLDQGTQEHHRTVTQAIARSVHRSLEHSLTSELSYAPNALFNAAGKAGTSSRQACTPNTRENLLDRLETWALDPGVETEDSVFWLSGMAGTGKSTIAYTLCERLRACGRLGASFFCSRNEEQTRTRKFIIPTILGQLVSAYKPLIDILRDVPLRLLDPVPNDHINELLVSPWSAAWQHKRQAPLVIVIDALDEIEDNQGADFIEQLISSLSRMPLCGLKFLLTSRPHPDIKKSCVQLRARFRLEEIKPSEVKEDIRRFLCEQLPHLENELDPVVEESAGIFIYAATVVRHLRPPVGFANGITADEQLVDSLYETVTREALRNPGPEVKIPQRVLYAIVTAHHPLTVQTLASLIVDASEESDEAEINDNLDKVWKSLNSLYAVLYVSARDKCVYAYHKSFDDFILTRSKLAESAATYFPNRTRECFDILNKSLHFNICNLKSSYLLDEEDEGLQERIATGIGSELRYACRHWASHLTSVRHNDQHVKELAALLLDFSRLKVLFWMEAMSLLGADCHHALRQAQSWSLQIPDTEDLNRYLTASGRLWSSFAVGGPSLSTPHLYVSSLTTELAMSHCSTLVAWRRSFPGLPFMECKGITRVAVLVRMEGHTDSVFSVAFSPDSTRIVSGSFDKTVCIWDATTGAELGRIEGHTDSVYSVAFSPDGAHIVSGSHDKTVRIWDAATSVELGRMEGHTDLVCSVAFSPDGAHIVSGSADKTVRIWEVTTSAELGRMEGHIDPVISVAFSPNGAHIVSGSADKTMRIWDATTGTELGRMEGHTDWVYSVAFSPDNTHIVSSSTDKTVRIWDMTTGAELRRMEGHTDRVFSVAFSPDSTCIVSGSADKTVRIWDVTTGAELGRMEGHTNLVCSVAFSPNGARIVSSSADNTMCVWDVTTSAELGRMEGHTDLVRSVAFSPESTHIVSSSADKTVRIWDMTTGAELRRMEGHTGWVFSVAFSPDSACIVSGSADKTMRIWDATTGAELGRMEGHTDWVFSVAFSPDSTHIVSGLNDDTVRIWDTMTGAELGRMEGHTDTVFSVAFSPDGTHIVSGSADKTVRIWDAMTGAELGRMEGHTNPVISAAFSPDGARIVSGSADKTVRIWDAMTGAELQRMEGHTALVESVAFSPNGACIVSGLSDDTVCIWDTTTGAMLGRMEGHTGRVISVAFSPDGTRIVSGSDDKTVRIWDVTAGTMLRRIEGSTALVTSVASSPDDTCLRDSNLHTQRPSQQLSCTLDETGWLVLHNYPSIRLFWYPPQLRPTLTIPPCLLVISNRGYARLDPFSVPLGPDWAKCYRPQSTNRLKWIVISALGYFIIAQFLWYYVRPLFLFF</sequence>
<dbReference type="InterPro" id="IPR019775">
    <property type="entry name" value="WD40_repeat_CS"/>
</dbReference>
<keyword evidence="5" id="KW-0812">Transmembrane</keyword>
<dbReference type="PROSITE" id="PS00678">
    <property type="entry name" value="WD_REPEATS_1"/>
    <property type="match status" value="10"/>
</dbReference>
<proteinExistence type="predicted"/>
<dbReference type="InterPro" id="IPR027417">
    <property type="entry name" value="P-loop_NTPase"/>
</dbReference>
<feature type="transmembrane region" description="Helical" evidence="5">
    <location>
        <begin position="1493"/>
        <end position="1514"/>
    </location>
</feature>
<keyword evidence="5" id="KW-0472">Membrane</keyword>
<feature type="repeat" description="WD" evidence="3">
    <location>
        <begin position="1263"/>
        <end position="1304"/>
    </location>
</feature>
<feature type="repeat" description="WD" evidence="3">
    <location>
        <begin position="843"/>
        <end position="884"/>
    </location>
</feature>
<dbReference type="SUPFAM" id="SSF50978">
    <property type="entry name" value="WD40 repeat-like"/>
    <property type="match status" value="1"/>
</dbReference>
<feature type="repeat" description="WD" evidence="3">
    <location>
        <begin position="1347"/>
        <end position="1388"/>
    </location>
</feature>
<feature type="repeat" description="WD" evidence="3">
    <location>
        <begin position="1137"/>
        <end position="1178"/>
    </location>
</feature>
<dbReference type="InterPro" id="IPR015943">
    <property type="entry name" value="WD40/YVTN_repeat-like_dom_sf"/>
</dbReference>
<feature type="repeat" description="WD" evidence="3">
    <location>
        <begin position="1221"/>
        <end position="1262"/>
    </location>
</feature>
<feature type="repeat" description="WD" evidence="3">
    <location>
        <begin position="885"/>
        <end position="926"/>
    </location>
</feature>
<evidence type="ECO:0000313" key="8">
    <source>
        <dbReference type="Proteomes" id="UP000623467"/>
    </source>
</evidence>
<dbReference type="SUPFAM" id="SSF50998">
    <property type="entry name" value="Quinoprotein alcohol dehydrogenase-like"/>
    <property type="match status" value="1"/>
</dbReference>
<feature type="repeat" description="WD" evidence="3">
    <location>
        <begin position="927"/>
        <end position="968"/>
    </location>
</feature>
<evidence type="ECO:0000256" key="3">
    <source>
        <dbReference type="PROSITE-ProRule" id="PRU00221"/>
    </source>
</evidence>
<dbReference type="CDD" id="cd00200">
    <property type="entry name" value="WD40"/>
    <property type="match status" value="3"/>
</dbReference>
<feature type="repeat" description="WD" evidence="3">
    <location>
        <begin position="1095"/>
        <end position="1136"/>
    </location>
</feature>
<feature type="repeat" description="WD" evidence="3">
    <location>
        <begin position="801"/>
        <end position="842"/>
    </location>
</feature>
<dbReference type="Gene3D" id="3.40.50.300">
    <property type="entry name" value="P-loop containing nucleotide triphosphate hydrolases"/>
    <property type="match status" value="1"/>
</dbReference>
<evidence type="ECO:0000256" key="4">
    <source>
        <dbReference type="SAM" id="MobiDB-lite"/>
    </source>
</evidence>
<organism evidence="7 8">
    <name type="scientific">Mycena sanguinolenta</name>
    <dbReference type="NCBI Taxonomy" id="230812"/>
    <lineage>
        <taxon>Eukaryota</taxon>
        <taxon>Fungi</taxon>
        <taxon>Dikarya</taxon>
        <taxon>Basidiomycota</taxon>
        <taxon>Agaricomycotina</taxon>
        <taxon>Agaricomycetes</taxon>
        <taxon>Agaricomycetidae</taxon>
        <taxon>Agaricales</taxon>
        <taxon>Marasmiineae</taxon>
        <taxon>Mycenaceae</taxon>
        <taxon>Mycena</taxon>
    </lineage>
</organism>
<dbReference type="InterPro" id="IPR011047">
    <property type="entry name" value="Quinoprotein_ADH-like_sf"/>
</dbReference>
<dbReference type="GO" id="GO:1990234">
    <property type="term" value="C:transferase complex"/>
    <property type="evidence" value="ECO:0007669"/>
    <property type="project" value="UniProtKB-ARBA"/>
</dbReference>
<evidence type="ECO:0000256" key="2">
    <source>
        <dbReference type="ARBA" id="ARBA00022737"/>
    </source>
</evidence>
<feature type="repeat" description="WD" evidence="3">
    <location>
        <begin position="1305"/>
        <end position="1346"/>
    </location>
</feature>
<name>A0A8H6X5D6_9AGAR</name>
<dbReference type="OrthoDB" id="3266532at2759"/>
<keyword evidence="5" id="KW-1133">Transmembrane helix</keyword>
<evidence type="ECO:0000256" key="1">
    <source>
        <dbReference type="ARBA" id="ARBA00022574"/>
    </source>
</evidence>
<keyword evidence="1 3" id="KW-0853">WD repeat</keyword>
<dbReference type="Pfam" id="PF24883">
    <property type="entry name" value="NPHP3_N"/>
    <property type="match status" value="1"/>
</dbReference>
<dbReference type="InterPro" id="IPR001680">
    <property type="entry name" value="WD40_rpt"/>
</dbReference>
<feature type="repeat" description="WD" evidence="3">
    <location>
        <begin position="1011"/>
        <end position="1052"/>
    </location>
</feature>
<dbReference type="Gene3D" id="2.130.10.10">
    <property type="entry name" value="YVTN repeat-like/Quinoprotein amine dehydrogenase"/>
    <property type="match status" value="6"/>
</dbReference>
<feature type="domain" description="Nephrocystin 3-like N-terminal" evidence="6">
    <location>
        <begin position="265"/>
        <end position="422"/>
    </location>
</feature>
<evidence type="ECO:0000256" key="5">
    <source>
        <dbReference type="SAM" id="Phobius"/>
    </source>
</evidence>
<feature type="repeat" description="WD" evidence="3">
    <location>
        <begin position="969"/>
        <end position="1010"/>
    </location>
</feature>
<comment type="caution">
    <text evidence="7">The sequence shown here is derived from an EMBL/GenBank/DDBJ whole genome shotgun (WGS) entry which is preliminary data.</text>
</comment>
<feature type="repeat" description="WD" evidence="3">
    <location>
        <begin position="1053"/>
        <end position="1094"/>
    </location>
</feature>
<dbReference type="PRINTS" id="PR00320">
    <property type="entry name" value="GPROTEINBRPT"/>
</dbReference>
<dbReference type="Proteomes" id="UP000623467">
    <property type="component" value="Unassembled WGS sequence"/>
</dbReference>
<dbReference type="InterPro" id="IPR036322">
    <property type="entry name" value="WD40_repeat_dom_sf"/>
</dbReference>
<dbReference type="PROSITE" id="PS50294">
    <property type="entry name" value="WD_REPEATS_REGION"/>
    <property type="match status" value="14"/>
</dbReference>
<evidence type="ECO:0000313" key="7">
    <source>
        <dbReference type="EMBL" id="KAF7334802.1"/>
    </source>
</evidence>
<evidence type="ECO:0000259" key="6">
    <source>
        <dbReference type="Pfam" id="PF24883"/>
    </source>
</evidence>
<protein>
    <submittedName>
        <fullName evidence="7">WD40 repeat-like protein</fullName>
    </submittedName>
</protein>
<dbReference type="SMART" id="SM00320">
    <property type="entry name" value="WD40"/>
    <property type="match status" value="15"/>
</dbReference>
<keyword evidence="8" id="KW-1185">Reference proteome</keyword>
<dbReference type="InterPro" id="IPR056884">
    <property type="entry name" value="NPHP3-like_N"/>
</dbReference>
<accession>A0A8H6X5D6</accession>
<gene>
    <name evidence="7" type="ORF">MSAN_02366800</name>
</gene>